<accession>A0A286BW25</accession>
<reference evidence="3" key="1">
    <citation type="submission" date="2017-09" db="EMBL/GenBank/DDBJ databases">
        <authorList>
            <person name="Varghese N."/>
            <person name="Submissions S."/>
        </authorList>
    </citation>
    <scope>NUCLEOTIDE SEQUENCE [LARGE SCALE GENOMIC DNA]</scope>
    <source>
        <strain evidence="3">JKS000234</strain>
    </source>
</reference>
<feature type="transmembrane region" description="Helical" evidence="1">
    <location>
        <begin position="132"/>
        <end position="154"/>
    </location>
</feature>
<gene>
    <name evidence="2" type="ORF">SAMN06273570_2752</name>
</gene>
<evidence type="ECO:0000313" key="2">
    <source>
        <dbReference type="EMBL" id="SOD38353.1"/>
    </source>
</evidence>
<organism evidence="2 3">
    <name type="scientific">Candidatus Pantoea floridensis</name>
    <dbReference type="NCBI Taxonomy" id="1938870"/>
    <lineage>
        <taxon>Bacteria</taxon>
        <taxon>Pseudomonadati</taxon>
        <taxon>Pseudomonadota</taxon>
        <taxon>Gammaproteobacteria</taxon>
        <taxon>Enterobacterales</taxon>
        <taxon>Erwiniaceae</taxon>
        <taxon>Pantoea</taxon>
    </lineage>
</organism>
<keyword evidence="1" id="KW-0472">Membrane</keyword>
<dbReference type="OrthoDB" id="10013758at2"/>
<feature type="transmembrane region" description="Helical" evidence="1">
    <location>
        <begin position="93"/>
        <end position="112"/>
    </location>
</feature>
<protein>
    <submittedName>
        <fullName evidence="2">Uncharacterized protein</fullName>
    </submittedName>
</protein>
<dbReference type="Proteomes" id="UP000219271">
    <property type="component" value="Unassembled WGS sequence"/>
</dbReference>
<proteinExistence type="predicted"/>
<dbReference type="AlphaFoldDB" id="A0A286BW25"/>
<keyword evidence="1" id="KW-0812">Transmembrane</keyword>
<sequence length="306" mass="34361">MSKEKNTATSIEPSKNEIKPRLPYDLILLFLILSGGWLFGEMMIKNPKFISLSESFKNLPDYISILPAFSGGLFITALFLYRGKSIKSLNDCVLFSTSAYALYLFLFDTSLYDKTKNITEVLVDPLLFYSKISILICTIGKTIITFSEFITEWTKEDAESRKKKDIKNEDNQRNIPIKIIDQTTAGLLEKKTVISPIMLEGNPVTPIIALDSFPKNELDNLSFDYAIEHSKDGMVLHEKISVSLSNKKNKSISGESITSHSNKYGKVNNILSILYVPPSKKSIIVSLVTIAILLSASPFIYVVIHR</sequence>
<feature type="transmembrane region" description="Helical" evidence="1">
    <location>
        <begin position="283"/>
        <end position="304"/>
    </location>
</feature>
<evidence type="ECO:0000313" key="3">
    <source>
        <dbReference type="Proteomes" id="UP000219271"/>
    </source>
</evidence>
<name>A0A286BW25_9GAMM</name>
<keyword evidence="3" id="KW-1185">Reference proteome</keyword>
<evidence type="ECO:0000256" key="1">
    <source>
        <dbReference type="SAM" id="Phobius"/>
    </source>
</evidence>
<feature type="transmembrane region" description="Helical" evidence="1">
    <location>
        <begin position="21"/>
        <end position="39"/>
    </location>
</feature>
<keyword evidence="1" id="KW-1133">Transmembrane helix</keyword>
<feature type="transmembrane region" description="Helical" evidence="1">
    <location>
        <begin position="59"/>
        <end position="81"/>
    </location>
</feature>
<dbReference type="RefSeq" id="WP_097096286.1">
    <property type="nucleotide sequence ID" value="NZ_OCMY01000001.1"/>
</dbReference>
<dbReference type="EMBL" id="OCMY01000001">
    <property type="protein sequence ID" value="SOD38353.1"/>
    <property type="molecule type" value="Genomic_DNA"/>
</dbReference>